<gene>
    <name evidence="1" type="ORF">GCM10010918_09160</name>
</gene>
<evidence type="ECO:0000313" key="1">
    <source>
        <dbReference type="EMBL" id="GGG58269.1"/>
    </source>
</evidence>
<dbReference type="EMBL" id="BMHY01000001">
    <property type="protein sequence ID" value="GGG58269.1"/>
    <property type="molecule type" value="Genomic_DNA"/>
</dbReference>
<reference evidence="1 2" key="1">
    <citation type="journal article" date="2014" name="Int. J. Syst. Evol. Microbiol.">
        <title>Complete genome sequence of Corynebacterium casei LMG S-19264T (=DSM 44701T), isolated from a smear-ripened cheese.</title>
        <authorList>
            <consortium name="US DOE Joint Genome Institute (JGI-PGF)"/>
            <person name="Walter F."/>
            <person name="Albersmeier A."/>
            <person name="Kalinowski J."/>
            <person name="Ruckert C."/>
        </authorList>
    </citation>
    <scope>NUCLEOTIDE SEQUENCE [LARGE SCALE GENOMIC DNA]</scope>
    <source>
        <strain evidence="1 2">CGMCC 1.15286</strain>
    </source>
</reference>
<sequence length="95" mass="11501">MTWLAVQPYYKIQREISHAEQKTVMEERQMYLYKDRIETKYRMFQIEEIFDLSYKRIGGNQGFLYLHTQQGVFSYMVFENPQTFIGACKALILKK</sequence>
<proteinExistence type="predicted"/>
<dbReference type="Proteomes" id="UP000600247">
    <property type="component" value="Unassembled WGS sequence"/>
</dbReference>
<name>A0A917GVH4_9BACL</name>
<evidence type="ECO:0000313" key="2">
    <source>
        <dbReference type="Proteomes" id="UP000600247"/>
    </source>
</evidence>
<keyword evidence="2" id="KW-1185">Reference proteome</keyword>
<protein>
    <submittedName>
        <fullName evidence="1">Uncharacterized protein</fullName>
    </submittedName>
</protein>
<dbReference type="AlphaFoldDB" id="A0A917GVH4"/>
<dbReference type="RefSeq" id="WP_188887704.1">
    <property type="nucleotide sequence ID" value="NZ_BMHY01000001.1"/>
</dbReference>
<organism evidence="1 2">
    <name type="scientific">Paenibacillus radicis</name>
    <name type="common">ex Gao et al. 2016</name>
    <dbReference type="NCBI Taxonomy" id="1737354"/>
    <lineage>
        <taxon>Bacteria</taxon>
        <taxon>Bacillati</taxon>
        <taxon>Bacillota</taxon>
        <taxon>Bacilli</taxon>
        <taxon>Bacillales</taxon>
        <taxon>Paenibacillaceae</taxon>
        <taxon>Paenibacillus</taxon>
    </lineage>
</organism>
<comment type="caution">
    <text evidence="1">The sequence shown here is derived from an EMBL/GenBank/DDBJ whole genome shotgun (WGS) entry which is preliminary data.</text>
</comment>
<accession>A0A917GVH4</accession>